<proteinExistence type="predicted"/>
<evidence type="ECO:0008006" key="4">
    <source>
        <dbReference type="Google" id="ProtNLM"/>
    </source>
</evidence>
<dbReference type="PROSITE" id="PS51257">
    <property type="entry name" value="PROKAR_LIPOPROTEIN"/>
    <property type="match status" value="1"/>
</dbReference>
<dbReference type="AlphaFoldDB" id="A0AAE7DAX1"/>
<dbReference type="Pfam" id="PF20329">
    <property type="entry name" value="DUF6624"/>
    <property type="match status" value="1"/>
</dbReference>
<gene>
    <name evidence="2" type="ORF">HF329_33000</name>
</gene>
<reference evidence="3" key="1">
    <citation type="submission" date="2020-04" db="EMBL/GenBank/DDBJ databases">
        <authorList>
            <person name="Kittiwongwattana C."/>
        </authorList>
    </citation>
    <scope>NUCLEOTIDE SEQUENCE [LARGE SCALE GENOMIC DNA]</scope>
    <source>
        <strain evidence="3">1310</strain>
    </source>
</reference>
<sequence>MIKIIFLALFISLLTGCATRLTDSKKTALKNELAEMVKTDQIAAFVRQGKYKEYTQEQWDRFKDSVYTTHQKRIAVIFRQYGFPGIDMVGKEGSNHFWLLVQHSDKFPEFQTKVLKAMEKEVKKQNANPNNYAYLYDRVQVNAGKKQLFGTQVTYQVNTTGRAFPKIGLIDSVNVDKIRKEYTLSPLKDYLNQMTEMHYEMNKKSYQEKGVMKPDLY</sequence>
<protein>
    <recommendedName>
        <fullName evidence="4">Lipoprotein</fullName>
    </recommendedName>
</protein>
<dbReference type="RefSeq" id="WP_168811344.1">
    <property type="nucleotide sequence ID" value="NZ_CP051205.1"/>
</dbReference>
<accession>A0AAE7DAX1</accession>
<evidence type="ECO:0000313" key="3">
    <source>
        <dbReference type="Proteomes" id="UP000502421"/>
    </source>
</evidence>
<keyword evidence="1" id="KW-0732">Signal</keyword>
<evidence type="ECO:0000256" key="1">
    <source>
        <dbReference type="SAM" id="SignalP"/>
    </source>
</evidence>
<feature type="chain" id="PRO_5042246681" description="Lipoprotein" evidence="1">
    <location>
        <begin position="19"/>
        <end position="217"/>
    </location>
</feature>
<dbReference type="KEGG" id="coy:HF329_33000"/>
<feature type="signal peptide" evidence="1">
    <location>
        <begin position="1"/>
        <end position="18"/>
    </location>
</feature>
<dbReference type="InterPro" id="IPR046732">
    <property type="entry name" value="DUF6624"/>
</dbReference>
<dbReference type="Proteomes" id="UP000502421">
    <property type="component" value="Chromosome"/>
</dbReference>
<evidence type="ECO:0000313" key="2">
    <source>
        <dbReference type="EMBL" id="QJB35868.1"/>
    </source>
</evidence>
<name>A0AAE7DAX1_9BACT</name>
<organism evidence="2 3">
    <name type="scientific">Chitinophaga oryzae</name>
    <dbReference type="NCBI Taxonomy" id="2725414"/>
    <lineage>
        <taxon>Bacteria</taxon>
        <taxon>Pseudomonadati</taxon>
        <taxon>Bacteroidota</taxon>
        <taxon>Chitinophagia</taxon>
        <taxon>Chitinophagales</taxon>
        <taxon>Chitinophagaceae</taxon>
        <taxon>Chitinophaga</taxon>
    </lineage>
</organism>
<dbReference type="EMBL" id="CP051205">
    <property type="protein sequence ID" value="QJB35868.1"/>
    <property type="molecule type" value="Genomic_DNA"/>
</dbReference>